<proteinExistence type="predicted"/>
<organism evidence="1">
    <name type="scientific">virus sp. ctDJ83</name>
    <dbReference type="NCBI Taxonomy" id="2827625"/>
    <lineage>
        <taxon>Viruses</taxon>
    </lineage>
</organism>
<accession>A0A8S5RJR6</accession>
<evidence type="ECO:0000313" key="1">
    <source>
        <dbReference type="EMBL" id="DAE31338.1"/>
    </source>
</evidence>
<sequence length="169" mass="18346">MAYQETSRTAWDGLSFLVGDCNATDISKMPASGLKVFGYIKQGSFSISTEAGEKKEWKDVNGELIDSHQGEGKLTISFHVKNFNKGVMEKIFDVTENADKLEVKSFSTSKEIALKIDTTVSGAEVLEIPRAKISGEVKFEEGAGYGVDITVTVLPTKVGAPKLYISKKA</sequence>
<dbReference type="EMBL" id="BK059107">
    <property type="protein sequence ID" value="DAE31338.1"/>
    <property type="molecule type" value="Genomic_DNA"/>
</dbReference>
<protein>
    <recommendedName>
        <fullName evidence="2">Major tail protein</fullName>
    </recommendedName>
</protein>
<reference evidence="1" key="1">
    <citation type="journal article" date="2021" name="Proc. Natl. Acad. Sci. U.S.A.">
        <title>A Catalog of Tens of Thousands of Viruses from Human Metagenomes Reveals Hidden Associations with Chronic Diseases.</title>
        <authorList>
            <person name="Tisza M.J."/>
            <person name="Buck C.B."/>
        </authorList>
    </citation>
    <scope>NUCLEOTIDE SEQUENCE</scope>
    <source>
        <strain evidence="1">CtDJ83</strain>
    </source>
</reference>
<name>A0A8S5RJR6_9VIRU</name>
<evidence type="ECO:0008006" key="2">
    <source>
        <dbReference type="Google" id="ProtNLM"/>
    </source>
</evidence>